<dbReference type="EC" id="2.7.13.3" evidence="2"/>
<feature type="compositionally biased region" description="Basic and acidic residues" evidence="9">
    <location>
        <begin position="209"/>
        <end position="219"/>
    </location>
</feature>
<comment type="caution">
    <text evidence="12">The sequence shown here is derived from an EMBL/GenBank/DDBJ whole genome shotgun (WGS) entry which is preliminary data.</text>
</comment>
<comment type="catalytic activity">
    <reaction evidence="1">
        <text>ATP + protein L-histidine = ADP + protein N-phospho-L-histidine.</text>
        <dbReference type="EC" id="2.7.13.3"/>
    </reaction>
</comment>
<dbReference type="SMART" id="SM00911">
    <property type="entry name" value="HWE_HK"/>
    <property type="match status" value="1"/>
</dbReference>
<dbReference type="GO" id="GO:0005524">
    <property type="term" value="F:ATP binding"/>
    <property type="evidence" value="ECO:0007669"/>
    <property type="project" value="UniProtKB-KW"/>
</dbReference>
<dbReference type="AlphaFoldDB" id="A0A317FFM1"/>
<dbReference type="Gene3D" id="3.30.450.270">
    <property type="match status" value="1"/>
</dbReference>
<dbReference type="EMBL" id="QGNA01000003">
    <property type="protein sequence ID" value="PWS36749.1"/>
    <property type="molecule type" value="Genomic_DNA"/>
</dbReference>
<dbReference type="PROSITE" id="PS50110">
    <property type="entry name" value="RESPONSE_REGULATORY"/>
    <property type="match status" value="1"/>
</dbReference>
<dbReference type="Gene3D" id="3.30.450.40">
    <property type="match status" value="1"/>
</dbReference>
<proteinExistence type="predicted"/>
<dbReference type="InterPro" id="IPR029016">
    <property type="entry name" value="GAF-like_dom_sf"/>
</dbReference>
<dbReference type="InterPro" id="IPR001789">
    <property type="entry name" value="Sig_transdc_resp-reg_receiver"/>
</dbReference>
<dbReference type="SUPFAM" id="SSF55781">
    <property type="entry name" value="GAF domain-like"/>
    <property type="match status" value="2"/>
</dbReference>
<organism evidence="12 13">
    <name type="scientific">Falsiroseomonas bella</name>
    <dbReference type="NCBI Taxonomy" id="2184016"/>
    <lineage>
        <taxon>Bacteria</taxon>
        <taxon>Pseudomonadati</taxon>
        <taxon>Pseudomonadota</taxon>
        <taxon>Alphaproteobacteria</taxon>
        <taxon>Acetobacterales</taxon>
        <taxon>Roseomonadaceae</taxon>
        <taxon>Falsiroseomonas</taxon>
    </lineage>
</organism>
<evidence type="ECO:0000313" key="12">
    <source>
        <dbReference type="EMBL" id="PWS36749.1"/>
    </source>
</evidence>
<feature type="region of interest" description="Disordered" evidence="9">
    <location>
        <begin position="193"/>
        <end position="249"/>
    </location>
</feature>
<dbReference type="Proteomes" id="UP000245765">
    <property type="component" value="Unassembled WGS sequence"/>
</dbReference>
<evidence type="ECO:0000256" key="2">
    <source>
        <dbReference type="ARBA" id="ARBA00012438"/>
    </source>
</evidence>
<keyword evidence="13" id="KW-1185">Reference proteome</keyword>
<evidence type="ECO:0000313" key="13">
    <source>
        <dbReference type="Proteomes" id="UP000245765"/>
    </source>
</evidence>
<dbReference type="GO" id="GO:0009584">
    <property type="term" value="P:detection of visible light"/>
    <property type="evidence" value="ECO:0007669"/>
    <property type="project" value="InterPro"/>
</dbReference>
<protein>
    <recommendedName>
        <fullName evidence="2">histidine kinase</fullName>
        <ecNumber evidence="2">2.7.13.3</ecNumber>
    </recommendedName>
</protein>
<feature type="modified residue" description="4-aspartylphosphate" evidence="8">
    <location>
        <position position="748"/>
    </location>
</feature>
<keyword evidence="3 8" id="KW-0597">Phosphoprotein</keyword>
<dbReference type="RefSeq" id="WP_109871542.1">
    <property type="nucleotide sequence ID" value="NZ_QGNA01000003.1"/>
</dbReference>
<dbReference type="InterPro" id="IPR011102">
    <property type="entry name" value="Sig_transdc_His_kinase_HWE"/>
</dbReference>
<dbReference type="GO" id="GO:0000160">
    <property type="term" value="P:phosphorelay signal transduction system"/>
    <property type="evidence" value="ECO:0007669"/>
    <property type="project" value="InterPro"/>
</dbReference>
<dbReference type="InterPro" id="IPR016132">
    <property type="entry name" value="Phyto_chromo_attachment"/>
</dbReference>
<evidence type="ECO:0000256" key="3">
    <source>
        <dbReference type="ARBA" id="ARBA00022553"/>
    </source>
</evidence>
<feature type="domain" description="Phytochrome chromophore attachment site" evidence="10">
    <location>
        <begin position="161"/>
        <end position="315"/>
    </location>
</feature>
<dbReference type="InterPro" id="IPR003018">
    <property type="entry name" value="GAF"/>
</dbReference>
<dbReference type="Pfam" id="PF00360">
    <property type="entry name" value="PHY"/>
    <property type="match status" value="1"/>
</dbReference>
<evidence type="ECO:0000256" key="4">
    <source>
        <dbReference type="ARBA" id="ARBA00022679"/>
    </source>
</evidence>
<dbReference type="InterPro" id="IPR013515">
    <property type="entry name" value="Phytochrome_cen-reg"/>
</dbReference>
<keyword evidence="6" id="KW-0418">Kinase</keyword>
<dbReference type="Gene3D" id="3.30.450.20">
    <property type="entry name" value="PAS domain"/>
    <property type="match status" value="1"/>
</dbReference>
<dbReference type="SUPFAM" id="SSF55785">
    <property type="entry name" value="PYP-like sensor domain (PAS domain)"/>
    <property type="match status" value="1"/>
</dbReference>
<gene>
    <name evidence="12" type="ORF">DFH01_16600</name>
</gene>
<keyword evidence="7" id="KW-0067">ATP-binding</keyword>
<dbReference type="SUPFAM" id="SSF52172">
    <property type="entry name" value="CheY-like"/>
    <property type="match status" value="1"/>
</dbReference>
<dbReference type="PANTHER" id="PTHR41523:SF7">
    <property type="entry name" value="HISTIDINE KINASE"/>
    <property type="match status" value="1"/>
</dbReference>
<evidence type="ECO:0000259" key="11">
    <source>
        <dbReference type="PROSITE" id="PS50110"/>
    </source>
</evidence>
<evidence type="ECO:0000256" key="6">
    <source>
        <dbReference type="ARBA" id="ARBA00022777"/>
    </source>
</evidence>
<dbReference type="InterPro" id="IPR036890">
    <property type="entry name" value="HATPase_C_sf"/>
</dbReference>
<feature type="compositionally biased region" description="Pro residues" evidence="9">
    <location>
        <begin position="199"/>
        <end position="208"/>
    </location>
</feature>
<keyword evidence="4" id="KW-0808">Transferase</keyword>
<dbReference type="Gene3D" id="3.40.50.2300">
    <property type="match status" value="1"/>
</dbReference>
<dbReference type="SMART" id="SM00065">
    <property type="entry name" value="GAF"/>
    <property type="match status" value="1"/>
</dbReference>
<evidence type="ECO:0000256" key="9">
    <source>
        <dbReference type="SAM" id="MobiDB-lite"/>
    </source>
</evidence>
<evidence type="ECO:0000259" key="10">
    <source>
        <dbReference type="PROSITE" id="PS50046"/>
    </source>
</evidence>
<dbReference type="SMART" id="SM00448">
    <property type="entry name" value="REC"/>
    <property type="match status" value="1"/>
</dbReference>
<reference evidence="13" key="1">
    <citation type="submission" date="2018-05" db="EMBL/GenBank/DDBJ databases">
        <authorList>
            <person name="Du Z."/>
            <person name="Wang X."/>
        </authorList>
    </citation>
    <scope>NUCLEOTIDE SEQUENCE [LARGE SCALE GENOMIC DNA]</scope>
    <source>
        <strain evidence="13">CQN31</strain>
    </source>
</reference>
<dbReference type="InterPro" id="IPR011006">
    <property type="entry name" value="CheY-like_superfamily"/>
</dbReference>
<name>A0A317FFM1_9PROT</name>
<dbReference type="GO" id="GO:0006355">
    <property type="term" value="P:regulation of DNA-templated transcription"/>
    <property type="evidence" value="ECO:0007669"/>
    <property type="project" value="InterPro"/>
</dbReference>
<dbReference type="Pfam" id="PF01590">
    <property type="entry name" value="GAF"/>
    <property type="match status" value="1"/>
</dbReference>
<dbReference type="InterPro" id="IPR035965">
    <property type="entry name" value="PAS-like_dom_sf"/>
</dbReference>
<dbReference type="InterPro" id="IPR043150">
    <property type="entry name" value="Phytochrome_PHY_sf"/>
</dbReference>
<dbReference type="OrthoDB" id="5287260at2"/>
<dbReference type="Gene3D" id="3.30.565.10">
    <property type="entry name" value="Histidine kinase-like ATPase, C-terminal domain"/>
    <property type="match status" value="1"/>
</dbReference>
<evidence type="ECO:0000256" key="5">
    <source>
        <dbReference type="ARBA" id="ARBA00022741"/>
    </source>
</evidence>
<sequence>MSPDTSLPLSALAAPAPTAPAMTGGGAGLLDQEHLPAGIHPHALLLVLHPATLDVLQLAGDGALLGAEARPGLPLAALVPPETRAEIARLLDQPPEAELHAAGIALPDGTRLDLTVQHGEAGVLLEIERFPAAPAATEPAPLAALAAIAARLEAVPGRAALCQAAAQELLGFSGFDRVALHRFTSKGGSELVAEARAPGTPPGPPPRDPAADAPREARESALQGWSRLVPDSTRAPAPLEPPLSPLTGAQTDLSLSRLRSAPQAQLEELARQGVRAALSLSVVREGRLWGVFACHSDRPRHLPVAMRAACELFAQLFSLQLEAAAQAEDDVEATRLVAAEHRLMAALAAAPGQGLRAALPALAAFLPGSGVALFLGDALHSEGPVPAEQVLRGLRDALAGGAGVVALDALAEGWPKAEPALAEAGALRLALPDGEAVLWFRDGPAPGRRWTAMEIEAAEALRIALLDDVLHRTEDVAQARAGARQRQEMRLGELDHRVETLLANLQSLARHGEAAAPGLEGLLARLLGRLRAWAQAHGLAALGRWDGVSLRGLAQEQLRTHLADGPAGCIVIEGPELRLRPRAALALGLALHEMATNAAKHGALSAPSGRVRLGWRVEDGWLRLDWTEQGGPRVAPPARRGFGCLAIERGLGEELGADSRLAFASEGLRWHAAILLAALTEPGAAPAAQPARGLEGALVLLAEDSVLVAMQMADGLEAAGAEVLGPVARIAEAEALIAERQPDAALLDIDLDGEPVFPVADMLTERGVPIVFTTGYEPRLVLPPRYARAAVLPKPCRGDEAAAAVRLALAER</sequence>
<accession>A0A317FFM1</accession>
<keyword evidence="5" id="KW-0547">Nucleotide-binding</keyword>
<evidence type="ECO:0000256" key="8">
    <source>
        <dbReference type="PROSITE-ProRule" id="PRU00169"/>
    </source>
</evidence>
<dbReference type="PROSITE" id="PS50046">
    <property type="entry name" value="PHYTOCHROME_2"/>
    <property type="match status" value="1"/>
</dbReference>
<dbReference type="Pfam" id="PF07536">
    <property type="entry name" value="HWE_HK"/>
    <property type="match status" value="1"/>
</dbReference>
<feature type="domain" description="Response regulatory" evidence="11">
    <location>
        <begin position="698"/>
        <end position="809"/>
    </location>
</feature>
<dbReference type="PANTHER" id="PTHR41523">
    <property type="entry name" value="TWO-COMPONENT SYSTEM SENSOR PROTEIN"/>
    <property type="match status" value="1"/>
</dbReference>
<dbReference type="GO" id="GO:0004673">
    <property type="term" value="F:protein histidine kinase activity"/>
    <property type="evidence" value="ECO:0007669"/>
    <property type="project" value="UniProtKB-EC"/>
</dbReference>
<evidence type="ECO:0000256" key="1">
    <source>
        <dbReference type="ARBA" id="ARBA00000085"/>
    </source>
</evidence>
<evidence type="ECO:0000256" key="7">
    <source>
        <dbReference type="ARBA" id="ARBA00022840"/>
    </source>
</evidence>